<dbReference type="Gene3D" id="2.30.42.10">
    <property type="match status" value="1"/>
</dbReference>
<dbReference type="SUPFAM" id="SSF50156">
    <property type="entry name" value="PDZ domain-like"/>
    <property type="match status" value="1"/>
</dbReference>
<evidence type="ECO:0000313" key="4">
    <source>
        <dbReference type="Proteomes" id="UP001519460"/>
    </source>
</evidence>
<keyword evidence="4" id="KW-1185">Reference proteome</keyword>
<feature type="compositionally biased region" description="Low complexity" evidence="1">
    <location>
        <begin position="337"/>
        <end position="387"/>
    </location>
</feature>
<organism evidence="3 4">
    <name type="scientific">Batillaria attramentaria</name>
    <dbReference type="NCBI Taxonomy" id="370345"/>
    <lineage>
        <taxon>Eukaryota</taxon>
        <taxon>Metazoa</taxon>
        <taxon>Spiralia</taxon>
        <taxon>Lophotrochozoa</taxon>
        <taxon>Mollusca</taxon>
        <taxon>Gastropoda</taxon>
        <taxon>Caenogastropoda</taxon>
        <taxon>Sorbeoconcha</taxon>
        <taxon>Cerithioidea</taxon>
        <taxon>Batillariidae</taxon>
        <taxon>Batillaria</taxon>
    </lineage>
</organism>
<accession>A0ABD0LRB7</accession>
<feature type="domain" description="PDZ" evidence="2">
    <location>
        <begin position="60"/>
        <end position="111"/>
    </location>
</feature>
<feature type="compositionally biased region" description="Basic and acidic residues" evidence="1">
    <location>
        <begin position="773"/>
        <end position="799"/>
    </location>
</feature>
<feature type="compositionally biased region" description="Polar residues" evidence="1">
    <location>
        <begin position="301"/>
        <end position="336"/>
    </location>
</feature>
<gene>
    <name evidence="3" type="ORF">BaRGS_00006783</name>
</gene>
<feature type="region of interest" description="Disordered" evidence="1">
    <location>
        <begin position="874"/>
        <end position="962"/>
    </location>
</feature>
<feature type="region of interest" description="Disordered" evidence="1">
    <location>
        <begin position="136"/>
        <end position="191"/>
    </location>
</feature>
<dbReference type="Proteomes" id="UP001519460">
    <property type="component" value="Unassembled WGS sequence"/>
</dbReference>
<feature type="region of interest" description="Disordered" evidence="1">
    <location>
        <begin position="234"/>
        <end position="577"/>
    </location>
</feature>
<evidence type="ECO:0000256" key="1">
    <source>
        <dbReference type="SAM" id="MobiDB-lite"/>
    </source>
</evidence>
<feature type="compositionally biased region" description="Polar residues" evidence="1">
    <location>
        <begin position="157"/>
        <end position="172"/>
    </location>
</feature>
<feature type="compositionally biased region" description="Polar residues" evidence="1">
    <location>
        <begin position="388"/>
        <end position="398"/>
    </location>
</feature>
<dbReference type="InterPro" id="IPR036034">
    <property type="entry name" value="PDZ_sf"/>
</dbReference>
<feature type="region of interest" description="Disordered" evidence="1">
    <location>
        <begin position="671"/>
        <end position="717"/>
    </location>
</feature>
<feature type="region of interest" description="Disordered" evidence="1">
    <location>
        <begin position="734"/>
        <end position="851"/>
    </location>
</feature>
<feature type="compositionally biased region" description="Low complexity" evidence="1">
    <location>
        <begin position="258"/>
        <end position="273"/>
    </location>
</feature>
<dbReference type="EMBL" id="JACVVK020000028">
    <property type="protein sequence ID" value="KAK7502031.1"/>
    <property type="molecule type" value="Genomic_DNA"/>
</dbReference>
<dbReference type="AlphaFoldDB" id="A0ABD0LRB7"/>
<feature type="compositionally biased region" description="Polar residues" evidence="1">
    <location>
        <begin position="136"/>
        <end position="150"/>
    </location>
</feature>
<proteinExistence type="predicted"/>
<feature type="compositionally biased region" description="Polar residues" evidence="1">
    <location>
        <begin position="532"/>
        <end position="544"/>
    </location>
</feature>
<dbReference type="SMART" id="SM00228">
    <property type="entry name" value="PDZ"/>
    <property type="match status" value="1"/>
</dbReference>
<name>A0ABD0LRB7_9CAEN</name>
<feature type="compositionally biased region" description="Basic and acidic residues" evidence="1">
    <location>
        <begin position="734"/>
        <end position="743"/>
    </location>
</feature>
<dbReference type="PROSITE" id="PS50106">
    <property type="entry name" value="PDZ"/>
    <property type="match status" value="1"/>
</dbReference>
<sequence>MAHSLSVFWYCDTGSDVIVPFFALSDKGSVEVLPTLGAQQKWINFGVTDVIRSVLLCFVVTPGSVAAAGLAQGDQILKIGTIPATNLSHMEGQELIKRAGNILQLTIKKSPASPPSSYGSQVTAQLHDNQFSPPQRAQYVQQNHAPTTHTRLPDGSTRIQIQRSPAGYQSSDPPLPPTPTRAGYDTFNDSGLGMPDYTIPYRASDPYHEHQSAGGGLYSDDVYRPSAAGSQNAYNVGSSMSLPRGVGYGSQQEPRSVQISFSSRDPSQSQPQQVRFNPTQAYESRIGSRQPDPLEDLAFYPSSNSAFSPSNTQPLSPRGQQSSAAPSFTRVNVSSPYSSEPSRPQASSYSSSPYSQPQPSSYGRSTSQQGPTSPTSSYTQQPSYQSGAPSQRGYNQPASYEPSPISSQQNAYQPQRPQYQQQNSYSSRDPDPYTPMSSARPEAPPSYAQTFPRRQPSYERGQSFGDRNNQYNDGYVPNSQFNQAGVSDFGYSEPVSSYSEPQRTAPEPYRPAEPMRYEPQPGDGVYEARPTYTRTPSRQDSIPTSPGVRSAQPDYISPARPTFSPQSSRDVEDRTGGYRPERRRVIRTKLRKCVRPKCPVDVVGSGTNLCVTPAGISDKHTSHFMHIDPVTVKIPLVMFDLHTDRDEGGQKIPDELLSSVLKSKGGGPKPFSYGVDLNELKKKIGPPTAPKTYKKKPGMSAPQEHGPASVGTYENKPSAGYVQKDYVRARDEGPRAEIDESHLPIHMGTNPKKQSMSFKVLQWMTDTENTQDEPGKQGGKEEPPQRTRRQPRDPTVHNAEDDEMRFTGLHPKTNIPSKSFNRLQKIPGESNQNHTTEVKDEEEEEERVGNYDEASIRYKGKHIPSPSFRVLQTWAEMDPLDSKGQGQDDEEDDGMPDTLSAEEVTDRRYKGGHIPSKVFRTLQKAVGDDTPETPPPEQQNGDAVHARPKPPPPVDSAAATDF</sequence>
<feature type="compositionally biased region" description="Polar residues" evidence="1">
    <location>
        <begin position="465"/>
        <end position="485"/>
    </location>
</feature>
<comment type="caution">
    <text evidence="3">The sequence shown here is derived from an EMBL/GenBank/DDBJ whole genome shotgun (WGS) entry which is preliminary data.</text>
</comment>
<protein>
    <recommendedName>
        <fullName evidence="2">PDZ domain-containing protein</fullName>
    </recommendedName>
</protein>
<reference evidence="3 4" key="1">
    <citation type="journal article" date="2023" name="Sci. Data">
        <title>Genome assembly of the Korean intertidal mud-creeper Batillaria attramentaria.</title>
        <authorList>
            <person name="Patra A.K."/>
            <person name="Ho P.T."/>
            <person name="Jun S."/>
            <person name="Lee S.J."/>
            <person name="Kim Y."/>
            <person name="Won Y.J."/>
        </authorList>
    </citation>
    <scope>NUCLEOTIDE SEQUENCE [LARGE SCALE GENOMIC DNA]</scope>
    <source>
        <strain evidence="3">Wonlab-2016</strain>
    </source>
</reference>
<feature type="compositionally biased region" description="Low complexity" evidence="1">
    <location>
        <begin position="407"/>
        <end position="427"/>
    </location>
</feature>
<dbReference type="InterPro" id="IPR001478">
    <property type="entry name" value="PDZ"/>
</dbReference>
<evidence type="ECO:0000313" key="3">
    <source>
        <dbReference type="EMBL" id="KAK7502031.1"/>
    </source>
</evidence>
<dbReference type="Pfam" id="PF00595">
    <property type="entry name" value="PDZ"/>
    <property type="match status" value="1"/>
</dbReference>
<evidence type="ECO:0000259" key="2">
    <source>
        <dbReference type="PROSITE" id="PS50106"/>
    </source>
</evidence>